<evidence type="ECO:0000313" key="2">
    <source>
        <dbReference type="Proteomes" id="UP000199518"/>
    </source>
</evidence>
<reference evidence="2" key="1">
    <citation type="submission" date="2016-10" db="EMBL/GenBank/DDBJ databases">
        <authorList>
            <person name="Varghese N."/>
            <person name="Submissions S."/>
        </authorList>
    </citation>
    <scope>NUCLEOTIDE SEQUENCE [LARGE SCALE GENOMIC DNA]</scope>
    <source>
        <strain evidence="2">DSM 26348</strain>
    </source>
</reference>
<evidence type="ECO:0000313" key="1">
    <source>
        <dbReference type="EMBL" id="SFI26569.1"/>
    </source>
</evidence>
<name>A0A1I3GT52_9PLAN</name>
<dbReference type="EMBL" id="FOQD01000007">
    <property type="protein sequence ID" value="SFI26569.1"/>
    <property type="molecule type" value="Genomic_DNA"/>
</dbReference>
<sequence length="78" mass="8692">MIRLASDNDAAAIWTILEPVIRAGETYALPRDMTREQALAYWTGADRETYVFEDDGRIVGTFYLRPNQLGGGSHVANC</sequence>
<dbReference type="InterPro" id="IPR016181">
    <property type="entry name" value="Acyl_CoA_acyltransferase"/>
</dbReference>
<evidence type="ECO:0008006" key="3">
    <source>
        <dbReference type="Google" id="ProtNLM"/>
    </source>
</evidence>
<proteinExistence type="predicted"/>
<accession>A0A1I3GT52</accession>
<gene>
    <name evidence="1" type="ORF">SAMN05421753_107117</name>
</gene>
<dbReference type="STRING" id="1576369.SAMN05421753_107117"/>
<dbReference type="Proteomes" id="UP000199518">
    <property type="component" value="Unassembled WGS sequence"/>
</dbReference>
<organism evidence="1 2">
    <name type="scientific">Planctomicrobium piriforme</name>
    <dbReference type="NCBI Taxonomy" id="1576369"/>
    <lineage>
        <taxon>Bacteria</taxon>
        <taxon>Pseudomonadati</taxon>
        <taxon>Planctomycetota</taxon>
        <taxon>Planctomycetia</taxon>
        <taxon>Planctomycetales</taxon>
        <taxon>Planctomycetaceae</taxon>
        <taxon>Planctomicrobium</taxon>
    </lineage>
</organism>
<dbReference type="AlphaFoldDB" id="A0A1I3GT52"/>
<dbReference type="Gene3D" id="3.40.630.30">
    <property type="match status" value="1"/>
</dbReference>
<protein>
    <recommendedName>
        <fullName evidence="3">Acetyltransferase</fullName>
    </recommendedName>
</protein>
<keyword evidence="2" id="KW-1185">Reference proteome</keyword>
<dbReference type="SUPFAM" id="SSF55729">
    <property type="entry name" value="Acyl-CoA N-acyltransferases (Nat)"/>
    <property type="match status" value="1"/>
</dbReference>